<dbReference type="Proteomes" id="UP001367508">
    <property type="component" value="Unassembled WGS sequence"/>
</dbReference>
<evidence type="ECO:0000256" key="1">
    <source>
        <dbReference type="SAM" id="Phobius"/>
    </source>
</evidence>
<feature type="transmembrane region" description="Helical" evidence="1">
    <location>
        <begin position="56"/>
        <end position="75"/>
    </location>
</feature>
<dbReference type="AlphaFoldDB" id="A0AAN9LNW5"/>
<gene>
    <name evidence="2" type="ORF">VNO77_20229</name>
</gene>
<comment type="caution">
    <text evidence="2">The sequence shown here is derived from an EMBL/GenBank/DDBJ whole genome shotgun (WGS) entry which is preliminary data.</text>
</comment>
<proteinExistence type="predicted"/>
<sequence length="134" mass="14920">MNAWNTITFSLSKLILFNLIRLKVIGLPPLRIVVCFVVVALLMEVIAVVVDLIVGLGMVLPPCTLGVNSVVAFAVMTQSQNRYALVLMFRKILTYAFGRRGGNCMHRPHENEWWLETTLTNVLCATTANISSKK</sequence>
<keyword evidence="1" id="KW-0812">Transmembrane</keyword>
<keyword evidence="1" id="KW-0472">Membrane</keyword>
<evidence type="ECO:0000313" key="3">
    <source>
        <dbReference type="Proteomes" id="UP001367508"/>
    </source>
</evidence>
<keyword evidence="1" id="KW-1133">Transmembrane helix</keyword>
<protein>
    <submittedName>
        <fullName evidence="2">Uncharacterized protein</fullName>
    </submittedName>
</protein>
<evidence type="ECO:0000313" key="2">
    <source>
        <dbReference type="EMBL" id="KAK7339555.1"/>
    </source>
</evidence>
<keyword evidence="3" id="KW-1185">Reference proteome</keyword>
<feature type="transmembrane region" description="Helical" evidence="1">
    <location>
        <begin position="30"/>
        <end position="50"/>
    </location>
</feature>
<accession>A0AAN9LNW5</accession>
<reference evidence="2 3" key="1">
    <citation type="submission" date="2024-01" db="EMBL/GenBank/DDBJ databases">
        <title>The genomes of 5 underutilized Papilionoideae crops provide insights into root nodulation and disease resistanc.</title>
        <authorList>
            <person name="Jiang F."/>
        </authorList>
    </citation>
    <scope>NUCLEOTIDE SEQUENCE [LARGE SCALE GENOMIC DNA]</scope>
    <source>
        <strain evidence="2">LVBAO_FW01</strain>
        <tissue evidence="2">Leaves</tissue>
    </source>
</reference>
<dbReference type="EMBL" id="JAYMYQ010000004">
    <property type="protein sequence ID" value="KAK7339555.1"/>
    <property type="molecule type" value="Genomic_DNA"/>
</dbReference>
<name>A0AAN9LNW5_CANGL</name>
<organism evidence="2 3">
    <name type="scientific">Canavalia gladiata</name>
    <name type="common">Sword bean</name>
    <name type="synonym">Dolichos gladiatus</name>
    <dbReference type="NCBI Taxonomy" id="3824"/>
    <lineage>
        <taxon>Eukaryota</taxon>
        <taxon>Viridiplantae</taxon>
        <taxon>Streptophyta</taxon>
        <taxon>Embryophyta</taxon>
        <taxon>Tracheophyta</taxon>
        <taxon>Spermatophyta</taxon>
        <taxon>Magnoliopsida</taxon>
        <taxon>eudicotyledons</taxon>
        <taxon>Gunneridae</taxon>
        <taxon>Pentapetalae</taxon>
        <taxon>rosids</taxon>
        <taxon>fabids</taxon>
        <taxon>Fabales</taxon>
        <taxon>Fabaceae</taxon>
        <taxon>Papilionoideae</taxon>
        <taxon>50 kb inversion clade</taxon>
        <taxon>NPAAA clade</taxon>
        <taxon>indigoferoid/millettioid clade</taxon>
        <taxon>Phaseoleae</taxon>
        <taxon>Canavalia</taxon>
    </lineage>
</organism>